<dbReference type="InterPro" id="IPR050155">
    <property type="entry name" value="HAD-like_hydrolase_sf"/>
</dbReference>
<sequence length="224" mass="24307">MNPPALIVFDLDGTLVDSAPDLAYAADTMLARLGLPARGVEAVRGWIGNGVPMLVKRALTGEMWPEGEPERFDQALPLFMEIYAAHVCDRGGLFPGVLEGVAELKRQGYKLAVLTNKHSKFTLPLLEQLGVAAYMDYIGCGDQFDKHKPHPEPLLKTAERFGVRPEQCLMVGDSTNDVQAARAAGYGILVVPYGYRSCERVEDLGADGVIDSIAQLPALLRRAA</sequence>
<comment type="function">
    <text evidence="3">Specifically catalyzes the dephosphorylation of 2-phosphoglycolate. Is involved in the dissimilation of the intracellular 2-phosphoglycolate formed during the DNA repair of 3'-phosphoglycolate ends, a major class of DNA lesions induced by oxidative stress.</text>
</comment>
<feature type="binding site" evidence="3">
    <location>
        <position position="10"/>
    </location>
    <ligand>
        <name>Mg(2+)</name>
        <dbReference type="ChEBI" id="CHEBI:18420"/>
    </ligand>
</feature>
<evidence type="ECO:0000256" key="2">
    <source>
        <dbReference type="ARBA" id="ARBA00006171"/>
    </source>
</evidence>
<dbReference type="NCBIfam" id="TIGR01449">
    <property type="entry name" value="PGP_bact"/>
    <property type="match status" value="1"/>
</dbReference>
<dbReference type="PANTHER" id="PTHR43434:SF1">
    <property type="entry name" value="PHOSPHOGLYCOLATE PHOSPHATASE"/>
    <property type="match status" value="1"/>
</dbReference>
<dbReference type="NCBIfam" id="NF009695">
    <property type="entry name" value="PRK13222.1-2"/>
    <property type="match status" value="1"/>
</dbReference>
<dbReference type="KEGG" id="moz:MoryE10_01190"/>
<dbReference type="NCBIfam" id="TIGR01509">
    <property type="entry name" value="HAD-SF-IA-v3"/>
    <property type="match status" value="1"/>
</dbReference>
<dbReference type="NCBIfam" id="TIGR01549">
    <property type="entry name" value="HAD-SF-IA-v1"/>
    <property type="match status" value="1"/>
</dbReference>
<feature type="binding site" evidence="3">
    <location>
        <position position="173"/>
    </location>
    <ligand>
        <name>Mg(2+)</name>
        <dbReference type="ChEBI" id="CHEBI:18420"/>
    </ligand>
</feature>
<dbReference type="FunFam" id="3.40.50.1000:FF:000022">
    <property type="entry name" value="Phosphoglycolate phosphatase"/>
    <property type="match status" value="1"/>
</dbReference>
<keyword evidence="3" id="KW-0479">Metal-binding</keyword>
<dbReference type="InterPro" id="IPR041492">
    <property type="entry name" value="HAD_2"/>
</dbReference>
<feature type="binding site" evidence="3">
    <location>
        <position position="12"/>
    </location>
    <ligand>
        <name>Mg(2+)</name>
        <dbReference type="ChEBI" id="CHEBI:18420"/>
    </ligand>
</feature>
<dbReference type="CDD" id="cd16417">
    <property type="entry name" value="HAD_PGPase"/>
    <property type="match status" value="1"/>
</dbReference>
<evidence type="ECO:0000256" key="1">
    <source>
        <dbReference type="ARBA" id="ARBA00001946"/>
    </source>
</evidence>
<dbReference type="GO" id="GO:0006281">
    <property type="term" value="P:DNA repair"/>
    <property type="evidence" value="ECO:0007669"/>
    <property type="project" value="TreeGrafter"/>
</dbReference>
<dbReference type="SFLD" id="SFLDG01129">
    <property type="entry name" value="C1.5:_HAD__Beta-PGM__Phosphata"/>
    <property type="match status" value="1"/>
</dbReference>
<dbReference type="HAMAP" id="MF_00495">
    <property type="entry name" value="GPH_hydrolase_bact"/>
    <property type="match status" value="1"/>
</dbReference>
<dbReference type="InterPro" id="IPR006549">
    <property type="entry name" value="HAD-SF_hydro_IIIA"/>
</dbReference>
<feature type="active site" description="Nucleophile" evidence="3">
    <location>
        <position position="10"/>
    </location>
</feature>
<evidence type="ECO:0000313" key="5">
    <source>
        <dbReference type="Proteomes" id="UP000824988"/>
    </source>
</evidence>
<keyword evidence="3" id="KW-0119">Carbohydrate metabolism</keyword>
<dbReference type="SFLD" id="SFLDG01135">
    <property type="entry name" value="C1.5.6:_HAD__Beta-PGM__Phospha"/>
    <property type="match status" value="1"/>
</dbReference>
<dbReference type="NCBIfam" id="TIGR01662">
    <property type="entry name" value="HAD-SF-IIIA"/>
    <property type="match status" value="1"/>
</dbReference>
<comment type="cofactor">
    <cofactor evidence="1 3">
        <name>Mg(2+)</name>
        <dbReference type="ChEBI" id="CHEBI:18420"/>
    </cofactor>
</comment>
<keyword evidence="3" id="KW-0378">Hydrolase</keyword>
<proteinExistence type="inferred from homology"/>
<dbReference type="GO" id="GO:0046872">
    <property type="term" value="F:metal ion binding"/>
    <property type="evidence" value="ECO:0007669"/>
    <property type="project" value="UniProtKB-KW"/>
</dbReference>
<dbReference type="EC" id="3.1.3.18" evidence="3"/>
<dbReference type="RefSeq" id="WP_221047896.1">
    <property type="nucleotide sequence ID" value="NZ_AP019782.1"/>
</dbReference>
<dbReference type="AlphaFoldDB" id="A0A8D4VKJ0"/>
<dbReference type="InterPro" id="IPR006439">
    <property type="entry name" value="HAD-SF_hydro_IA"/>
</dbReference>
<evidence type="ECO:0000313" key="4">
    <source>
        <dbReference type="EMBL" id="BBL69513.1"/>
    </source>
</evidence>
<evidence type="ECO:0000256" key="3">
    <source>
        <dbReference type="HAMAP-Rule" id="MF_00495"/>
    </source>
</evidence>
<dbReference type="GO" id="GO:0005829">
    <property type="term" value="C:cytosol"/>
    <property type="evidence" value="ECO:0007669"/>
    <property type="project" value="TreeGrafter"/>
</dbReference>
<comment type="similarity">
    <text evidence="2 3">Belongs to the HAD-like hydrolase superfamily. CbbY/CbbZ/Gph/YieH family.</text>
</comment>
<dbReference type="GO" id="GO:0046295">
    <property type="term" value="P:glycolate biosynthetic process"/>
    <property type="evidence" value="ECO:0007669"/>
    <property type="project" value="UniProtKB-UniRule"/>
</dbReference>
<dbReference type="Pfam" id="PF13419">
    <property type="entry name" value="HAD_2"/>
    <property type="match status" value="1"/>
</dbReference>
<dbReference type="GO" id="GO:0005975">
    <property type="term" value="P:carbohydrate metabolic process"/>
    <property type="evidence" value="ECO:0007669"/>
    <property type="project" value="InterPro"/>
</dbReference>
<gene>
    <name evidence="4" type="primary">gph1</name>
    <name evidence="4" type="ORF">MoryE10_01190</name>
</gene>
<comment type="catalytic activity">
    <reaction evidence="3">
        <text>2-phosphoglycolate + H2O = glycolate + phosphate</text>
        <dbReference type="Rhea" id="RHEA:14369"/>
        <dbReference type="ChEBI" id="CHEBI:15377"/>
        <dbReference type="ChEBI" id="CHEBI:29805"/>
        <dbReference type="ChEBI" id="CHEBI:43474"/>
        <dbReference type="ChEBI" id="CHEBI:58033"/>
        <dbReference type="EC" id="3.1.3.18"/>
    </reaction>
</comment>
<reference evidence="4" key="1">
    <citation type="submission" date="2019-06" db="EMBL/GenBank/DDBJ databases">
        <title>Complete genome sequence of Methylogaea oryzae strain JCM16910.</title>
        <authorList>
            <person name="Asakawa S."/>
        </authorList>
    </citation>
    <scope>NUCLEOTIDE SEQUENCE</scope>
    <source>
        <strain evidence="4">E10</strain>
    </source>
</reference>
<dbReference type="UniPathway" id="UPA00865">
    <property type="reaction ID" value="UER00834"/>
</dbReference>
<keyword evidence="3" id="KW-0460">Magnesium</keyword>
<name>A0A8D4VKJ0_9GAMM</name>
<protein>
    <recommendedName>
        <fullName evidence="3">Phosphoglycolate phosphatase</fullName>
        <shortName evidence="3">PGP</shortName>
        <shortName evidence="3">PGPase</shortName>
        <ecNumber evidence="3">3.1.3.18</ecNumber>
    </recommendedName>
</protein>
<dbReference type="Proteomes" id="UP000824988">
    <property type="component" value="Chromosome"/>
</dbReference>
<comment type="pathway">
    <text evidence="3">Organic acid metabolism; glycolate biosynthesis; glycolate from 2-phosphoglycolate: step 1/1.</text>
</comment>
<dbReference type="EMBL" id="AP019782">
    <property type="protein sequence ID" value="BBL69513.1"/>
    <property type="molecule type" value="Genomic_DNA"/>
</dbReference>
<accession>A0A8D4VKJ0</accession>
<dbReference type="PANTHER" id="PTHR43434">
    <property type="entry name" value="PHOSPHOGLYCOLATE PHOSPHATASE"/>
    <property type="match status" value="1"/>
</dbReference>
<dbReference type="GO" id="GO:0008967">
    <property type="term" value="F:phosphoglycolate phosphatase activity"/>
    <property type="evidence" value="ECO:0007669"/>
    <property type="project" value="UniProtKB-UniRule"/>
</dbReference>
<organism evidence="4 5">
    <name type="scientific">Methylogaea oryzae</name>
    <dbReference type="NCBI Taxonomy" id="1295382"/>
    <lineage>
        <taxon>Bacteria</taxon>
        <taxon>Pseudomonadati</taxon>
        <taxon>Pseudomonadota</taxon>
        <taxon>Gammaproteobacteria</taxon>
        <taxon>Methylococcales</taxon>
        <taxon>Methylococcaceae</taxon>
        <taxon>Methylogaea</taxon>
    </lineage>
</organism>
<dbReference type="InterPro" id="IPR037512">
    <property type="entry name" value="PGPase_prok"/>
</dbReference>
<keyword evidence="5" id="KW-1185">Reference proteome</keyword>
<dbReference type="SFLD" id="SFLDS00003">
    <property type="entry name" value="Haloacid_Dehalogenase"/>
    <property type="match status" value="1"/>
</dbReference>